<feature type="region of interest" description="Disordered" evidence="1">
    <location>
        <begin position="114"/>
        <end position="167"/>
    </location>
</feature>
<dbReference type="InterPro" id="IPR015421">
    <property type="entry name" value="PyrdxlP-dep_Trfase_major"/>
</dbReference>
<sequence length="167" mass="17636">MRAERNALHAADASVLRYGGPAGDLGLRQQLVSWLAVHRGISTTPEDVIVVAGVAQALALTAHVLRRRGLDGIGVEDPGSRGARDELTYWGLRPVPVPVDEHGARTDLLATLLPPRQPTATHPTPAADLTQYARRSCSLPPTSTRPESRSARHGARSCCSGPASTTG</sequence>
<dbReference type="RefSeq" id="WP_367640869.1">
    <property type="nucleotide sequence ID" value="NZ_JBFNQN010000018.1"/>
</dbReference>
<dbReference type="Proteomes" id="UP001555826">
    <property type="component" value="Unassembled WGS sequence"/>
</dbReference>
<evidence type="ECO:0000256" key="1">
    <source>
        <dbReference type="SAM" id="MobiDB-lite"/>
    </source>
</evidence>
<evidence type="ECO:0000313" key="3">
    <source>
        <dbReference type="Proteomes" id="UP001555826"/>
    </source>
</evidence>
<dbReference type="EMBL" id="JBFNQN010000018">
    <property type="protein sequence ID" value="MEW9267499.1"/>
    <property type="molecule type" value="Genomic_DNA"/>
</dbReference>
<gene>
    <name evidence="2" type="ORF">AB1207_22380</name>
</gene>
<comment type="caution">
    <text evidence="2">The sequence shown here is derived from an EMBL/GenBank/DDBJ whole genome shotgun (WGS) entry which is preliminary data.</text>
</comment>
<name>A0ABV3PCX5_9ACTN</name>
<dbReference type="InterPro" id="IPR015424">
    <property type="entry name" value="PyrdxlP-dep_Trfase"/>
</dbReference>
<evidence type="ECO:0008006" key="4">
    <source>
        <dbReference type="Google" id="ProtNLM"/>
    </source>
</evidence>
<protein>
    <recommendedName>
        <fullName evidence="4">Aminotransferase class I and II</fullName>
    </recommendedName>
</protein>
<accession>A0ABV3PCX5</accession>
<dbReference type="Gene3D" id="3.40.640.10">
    <property type="entry name" value="Type I PLP-dependent aspartate aminotransferase-like (Major domain)"/>
    <property type="match status" value="1"/>
</dbReference>
<dbReference type="InterPro" id="IPR051446">
    <property type="entry name" value="HTH_trans_reg/aminotransferase"/>
</dbReference>
<dbReference type="PANTHER" id="PTHR46577:SF1">
    <property type="entry name" value="HTH-TYPE TRANSCRIPTIONAL REGULATORY PROTEIN GABR"/>
    <property type="match status" value="1"/>
</dbReference>
<evidence type="ECO:0000313" key="2">
    <source>
        <dbReference type="EMBL" id="MEW9267499.1"/>
    </source>
</evidence>
<proteinExistence type="predicted"/>
<organism evidence="2 3">
    <name type="scientific">Kineococcus endophyticus</name>
    <dbReference type="NCBI Taxonomy" id="1181883"/>
    <lineage>
        <taxon>Bacteria</taxon>
        <taxon>Bacillati</taxon>
        <taxon>Actinomycetota</taxon>
        <taxon>Actinomycetes</taxon>
        <taxon>Kineosporiales</taxon>
        <taxon>Kineosporiaceae</taxon>
        <taxon>Kineococcus</taxon>
    </lineage>
</organism>
<keyword evidence="3" id="KW-1185">Reference proteome</keyword>
<reference evidence="2 3" key="1">
    <citation type="submission" date="2024-07" db="EMBL/GenBank/DDBJ databases">
        <authorList>
            <person name="Thanompreechachai J."/>
            <person name="Duangmal K."/>
        </authorList>
    </citation>
    <scope>NUCLEOTIDE SEQUENCE [LARGE SCALE GENOMIC DNA]</scope>
    <source>
        <strain evidence="2 3">KCTC 19886</strain>
    </source>
</reference>
<dbReference type="SUPFAM" id="SSF53383">
    <property type="entry name" value="PLP-dependent transferases"/>
    <property type="match status" value="1"/>
</dbReference>
<dbReference type="PANTHER" id="PTHR46577">
    <property type="entry name" value="HTH-TYPE TRANSCRIPTIONAL REGULATORY PROTEIN GABR"/>
    <property type="match status" value="1"/>
</dbReference>